<sequence>MSFTSDLISMDHPEGFEISDEVWDGTNPAEIIDNLIERGFILENAEGNLIWGEALEQSYPEVAELLTAIHKAATEQVIADMVEAEILQGTFNGTDMVYQLTEEGKLYADGLLDKSTR</sequence>
<gene>
    <name evidence="1" type="ORF">SEA_TRINA_229</name>
</gene>
<dbReference type="Proteomes" id="UP000231419">
    <property type="component" value="Segment"/>
</dbReference>
<keyword evidence="2" id="KW-1185">Reference proteome</keyword>
<evidence type="ECO:0000313" key="1">
    <source>
        <dbReference type="EMBL" id="ASZ75008.1"/>
    </source>
</evidence>
<organism evidence="1 2">
    <name type="scientific">Rhodococcus phage Trina</name>
    <dbReference type="NCBI Taxonomy" id="2027905"/>
    <lineage>
        <taxon>Viruses</taxon>
        <taxon>Duplodnaviria</taxon>
        <taxon>Heunggongvirae</taxon>
        <taxon>Uroviricota</taxon>
        <taxon>Caudoviricetes</taxon>
        <taxon>Trinavirus</taxon>
        <taxon>Trinavirus trina</taxon>
    </lineage>
</organism>
<accession>A0A2D0ZNP3</accession>
<evidence type="ECO:0000313" key="2">
    <source>
        <dbReference type="Proteomes" id="UP000231419"/>
    </source>
</evidence>
<name>A0A2D0ZNP3_9CAUD</name>
<dbReference type="EMBL" id="MF668286">
    <property type="protein sequence ID" value="ASZ75008.1"/>
    <property type="molecule type" value="Genomic_DNA"/>
</dbReference>
<reference evidence="2" key="1">
    <citation type="submission" date="2017-08" db="EMBL/GenBank/DDBJ databases">
        <authorList>
            <person name="de Groot N.N."/>
        </authorList>
    </citation>
    <scope>NUCLEOTIDE SEQUENCE [LARGE SCALE GENOMIC DNA]</scope>
</reference>
<protein>
    <submittedName>
        <fullName evidence="1">Uncharacterized protein</fullName>
    </submittedName>
</protein>
<proteinExistence type="predicted"/>